<keyword evidence="2" id="KW-0326">Glycosidase</keyword>
<accession>A0A6J6NZR8</accession>
<evidence type="ECO:0000256" key="2">
    <source>
        <dbReference type="ARBA" id="ARBA00023295"/>
    </source>
</evidence>
<dbReference type="InterPro" id="IPR017853">
    <property type="entry name" value="GH"/>
</dbReference>
<dbReference type="SUPFAM" id="SSF51445">
    <property type="entry name" value="(Trans)glycosidases"/>
    <property type="match status" value="1"/>
</dbReference>
<dbReference type="PANTHER" id="PTHR12631:SF10">
    <property type="entry name" value="BETA-XYLOSIDASE-LIKE PROTEIN-RELATED"/>
    <property type="match status" value="1"/>
</dbReference>
<gene>
    <name evidence="4" type="ORF">UFOPK2399_00792</name>
</gene>
<dbReference type="PROSITE" id="PS51257">
    <property type="entry name" value="PROKAR_LIPOPROTEIN"/>
    <property type="match status" value="1"/>
</dbReference>
<dbReference type="AlphaFoldDB" id="A0A6J6NZR8"/>
<dbReference type="Pfam" id="PF02449">
    <property type="entry name" value="Glyco_hydro_42"/>
    <property type="match status" value="1"/>
</dbReference>
<dbReference type="GO" id="GO:0004565">
    <property type="term" value="F:beta-galactosidase activity"/>
    <property type="evidence" value="ECO:0007669"/>
    <property type="project" value="InterPro"/>
</dbReference>
<proteinExistence type="predicted"/>
<dbReference type="EMBL" id="CAEZXP010000001">
    <property type="protein sequence ID" value="CAB4692109.1"/>
    <property type="molecule type" value="Genomic_DNA"/>
</dbReference>
<name>A0A6J6NZR8_9ZZZZ</name>
<evidence type="ECO:0000256" key="1">
    <source>
        <dbReference type="ARBA" id="ARBA00022801"/>
    </source>
</evidence>
<dbReference type="InterPro" id="IPR013529">
    <property type="entry name" value="Glyco_hydro_42_N"/>
</dbReference>
<evidence type="ECO:0000259" key="3">
    <source>
        <dbReference type="Pfam" id="PF02449"/>
    </source>
</evidence>
<organism evidence="4">
    <name type="scientific">freshwater metagenome</name>
    <dbReference type="NCBI Taxonomy" id="449393"/>
    <lineage>
        <taxon>unclassified sequences</taxon>
        <taxon>metagenomes</taxon>
        <taxon>ecological metagenomes</taxon>
    </lineage>
</organism>
<dbReference type="InterPro" id="IPR051923">
    <property type="entry name" value="Glycosyl_Hydrolase_39"/>
</dbReference>
<reference evidence="4" key="1">
    <citation type="submission" date="2020-05" db="EMBL/GenBank/DDBJ databases">
        <authorList>
            <person name="Chiriac C."/>
            <person name="Salcher M."/>
            <person name="Ghai R."/>
            <person name="Kavagutti S V."/>
        </authorList>
    </citation>
    <scope>NUCLEOTIDE SEQUENCE</scope>
</reference>
<protein>
    <submittedName>
        <fullName evidence="4">Unannotated protein</fullName>
    </submittedName>
</protein>
<sequence length="423" mass="45305">MRKFTAIVCLAAAAACLFALAAAGARPATAAPTARFGIQDDAWLRYGPGTLDTRIARLKGMGVSLVRINLLWNTVEPGDGRYDWDGYDQLISGLHRAGIEPVLTLVSTPAWANGGRGTNIAPTNGVTFARFAGTAARRYPYVRRWLIWNEPNQRRWLLPDSPSVYVTRLLNPAYGAIHAANIHALVGGGVTAPRAATGGVSPVAWIAGMAAAHAHLDAYAHNPYPLNPDETPSTGGCTHCTTITLSTIGRLVAAVNTSFGSGVRLWLTEFGFQTNPPDRYLGVTYTRQAQYISEAALRVYLTPKVDMLVQYLLQDEPDPARWQSGLLTSTGVAKPSYVAFELPFAELAHTSTTATLWAQIRPATGGRHYVLQQRVSGRWVGVGGLSQAGTGGVVKRVVHAHVGAQFRIVDAAAKITSPVLTLS</sequence>
<feature type="domain" description="Glycoside hydrolase family 42 N-terminal" evidence="3">
    <location>
        <begin position="50"/>
        <end position="111"/>
    </location>
</feature>
<dbReference type="GO" id="GO:0009341">
    <property type="term" value="C:beta-galactosidase complex"/>
    <property type="evidence" value="ECO:0007669"/>
    <property type="project" value="InterPro"/>
</dbReference>
<dbReference type="GO" id="GO:0005975">
    <property type="term" value="P:carbohydrate metabolic process"/>
    <property type="evidence" value="ECO:0007669"/>
    <property type="project" value="InterPro"/>
</dbReference>
<evidence type="ECO:0000313" key="4">
    <source>
        <dbReference type="EMBL" id="CAB4692109.1"/>
    </source>
</evidence>
<dbReference type="PANTHER" id="PTHR12631">
    <property type="entry name" value="ALPHA-L-IDURONIDASE"/>
    <property type="match status" value="1"/>
</dbReference>
<dbReference type="Gene3D" id="3.20.20.80">
    <property type="entry name" value="Glycosidases"/>
    <property type="match status" value="1"/>
</dbReference>
<keyword evidence="1" id="KW-0378">Hydrolase</keyword>